<keyword evidence="2" id="KW-0547">Nucleotide-binding</keyword>
<dbReference type="InterPro" id="IPR001404">
    <property type="entry name" value="Hsp90_fam"/>
</dbReference>
<keyword evidence="7" id="KW-1185">Reference proteome</keyword>
<proteinExistence type="inferred from homology"/>
<dbReference type="InterPro" id="IPR020575">
    <property type="entry name" value="Hsp90_N"/>
</dbReference>
<gene>
    <name evidence="6" type="ORF">ACJDU8_13765</name>
</gene>
<comment type="caution">
    <text evidence="6">The sequence shown here is derived from an EMBL/GenBank/DDBJ whole genome shotgun (WGS) entry which is preliminary data.</text>
</comment>
<evidence type="ECO:0000259" key="5">
    <source>
        <dbReference type="Pfam" id="PF00149"/>
    </source>
</evidence>
<name>A0ABW8SKL9_9CLOT</name>
<organism evidence="6 7">
    <name type="scientific">Candidatus Clostridium eludens</name>
    <dbReference type="NCBI Taxonomy" id="3381663"/>
    <lineage>
        <taxon>Bacteria</taxon>
        <taxon>Bacillati</taxon>
        <taxon>Bacillota</taxon>
        <taxon>Clostridia</taxon>
        <taxon>Eubacteriales</taxon>
        <taxon>Clostridiaceae</taxon>
        <taxon>Clostridium</taxon>
    </lineage>
</organism>
<accession>A0ABW8SKL9</accession>
<dbReference type="Gene3D" id="3.30.565.10">
    <property type="entry name" value="Histidine kinase-like ATPase, C-terminal domain"/>
    <property type="match status" value="1"/>
</dbReference>
<dbReference type="Pfam" id="PF13589">
    <property type="entry name" value="HATPase_c_3"/>
    <property type="match status" value="1"/>
</dbReference>
<feature type="domain" description="Calcineurin-like phosphoesterase" evidence="5">
    <location>
        <begin position="5"/>
        <end position="271"/>
    </location>
</feature>
<reference evidence="6 7" key="1">
    <citation type="submission" date="2024-11" db="EMBL/GenBank/DDBJ databases">
        <authorList>
            <person name="Heng Y.C."/>
            <person name="Lim A.C.H."/>
            <person name="Lee J.K.Y."/>
            <person name="Kittelmann S."/>
        </authorList>
    </citation>
    <scope>NUCLEOTIDE SEQUENCE [LARGE SCALE GENOMIC DNA]</scope>
    <source>
        <strain evidence="6 7">WILCCON 0269</strain>
    </source>
</reference>
<evidence type="ECO:0000256" key="4">
    <source>
        <dbReference type="ARBA" id="ARBA00023186"/>
    </source>
</evidence>
<evidence type="ECO:0000256" key="3">
    <source>
        <dbReference type="ARBA" id="ARBA00022840"/>
    </source>
</evidence>
<dbReference type="EMBL" id="JBJHZX010000019">
    <property type="protein sequence ID" value="MFL0196615.1"/>
    <property type="molecule type" value="Genomic_DNA"/>
</dbReference>
<dbReference type="InterPro" id="IPR036890">
    <property type="entry name" value="HATPase_C_sf"/>
</dbReference>
<evidence type="ECO:0000256" key="1">
    <source>
        <dbReference type="ARBA" id="ARBA00008239"/>
    </source>
</evidence>
<dbReference type="SUPFAM" id="SSF56300">
    <property type="entry name" value="Metallo-dependent phosphatases"/>
    <property type="match status" value="1"/>
</dbReference>
<evidence type="ECO:0000313" key="7">
    <source>
        <dbReference type="Proteomes" id="UP001623660"/>
    </source>
</evidence>
<dbReference type="InterPro" id="IPR029052">
    <property type="entry name" value="Metallo-depent_PP-like"/>
</dbReference>
<evidence type="ECO:0000256" key="2">
    <source>
        <dbReference type="ARBA" id="ARBA00022741"/>
    </source>
</evidence>
<sequence>MSAFRALHLSDIHIGKTYIKSEEIAYKIVYDITHNGLCNVRSVVVTGDVFDGQVQVNEKLINEAVNFFDILLEQINLNQDEYKLTKDDFIFVPGNHDLIRVDDYELRWSKYKNFLKGFYVNIPEYYNTKNYSVLRPYYEEKIVFIGFNSCQIEKKKIFDKKYLNMIDKNVKAETLAQRGIDKKQLIELLEKEVANEYDDYGEISLAQIADLERQIRKLNGYNVVALLHHHFYLFPEVAQKYGDSSLVRNYTALIQHLKYMNVKTVLHGHKHFDLERPFITDDYYETTESIIDVFAGGSVGTDRKDRHTFSIIDFYKQRDDIKLIQNKFIYNEESLEPISRKQIPSKNISHRVIKLLDILKSANYDAYMEYMISSEKIFKIYKTCNEIINWTSEAITGFQDVYKYLDTDYKNILFLLYAINYRTLSYKSIIEKDAQYLEYASSILKELFNDLLLSSDFDISAADFHSLFTIKKLTHLRDKCNQLLSNSTNKIARQYLVFSMIGIFFSDLYLVFTEYADDFYNENIKYKVNIKMEKNKFHENVPAPRIAIESDADKRSVYIQLLCNEATAHKIAVLFVKEFDLIINKFQDYFKLIGFKLYHLIPKIDKNNLKDTLDNYNFEAYIPTLLPLLTGDNIYSSKEVFARELIQNSIDAIAVREVKEKIDFPKLIYIEIGKDENSRPYFKIKDNGTGMDRYKIERYFTSIGRSFYSDDEYENLNISYKPISNFGIGFLSSFMVCREIEVKTKYFLPDSECLKLHIPNYDGCFFIERGEDIDIGTEIKLYLNRDVDINKILEYIKKVMLDIKYDIIINYKNEKGEELAKIPAHYVRKNDEIKIFQFFVPFKENGDVLNIDWKKEVLSNNFINKYKYGFLIKPNLNNVDDNYSEAILNAGIRVEQTSLNVLFGDKFNQRGYENESMYNNIFINFPANWIQIDISREKINGFSGIIRKSDDKNPENTVGIRIAEAIYNQLLCFLSYSKENSVSIPSMCLQEIIQYAICLCGRKNSSAYQKLLNLANVRRVK</sequence>
<dbReference type="GO" id="GO:0005524">
    <property type="term" value="F:ATP binding"/>
    <property type="evidence" value="ECO:0007669"/>
    <property type="project" value="UniProtKB-KW"/>
</dbReference>
<dbReference type="PRINTS" id="PR00775">
    <property type="entry name" value="HEATSHOCK90"/>
</dbReference>
<dbReference type="SUPFAM" id="SSF55874">
    <property type="entry name" value="ATPase domain of HSP90 chaperone/DNA topoisomerase II/histidine kinase"/>
    <property type="match status" value="1"/>
</dbReference>
<dbReference type="RefSeq" id="WP_406792722.1">
    <property type="nucleotide sequence ID" value="NZ_JBJHZX010000019.1"/>
</dbReference>
<dbReference type="Pfam" id="PF00149">
    <property type="entry name" value="Metallophos"/>
    <property type="match status" value="1"/>
</dbReference>
<keyword evidence="4" id="KW-0143">Chaperone</keyword>
<dbReference type="PANTHER" id="PTHR11528">
    <property type="entry name" value="HEAT SHOCK PROTEIN 90 FAMILY MEMBER"/>
    <property type="match status" value="1"/>
</dbReference>
<dbReference type="Gene3D" id="3.60.21.10">
    <property type="match status" value="1"/>
</dbReference>
<dbReference type="InterPro" id="IPR004843">
    <property type="entry name" value="Calcineurin-like_PHP"/>
</dbReference>
<protein>
    <submittedName>
        <fullName evidence="6">ATP-binding protein</fullName>
    </submittedName>
</protein>
<keyword evidence="3 6" id="KW-0067">ATP-binding</keyword>
<comment type="similarity">
    <text evidence="1">Belongs to the heat shock protein 90 family.</text>
</comment>
<dbReference type="Proteomes" id="UP001623660">
    <property type="component" value="Unassembled WGS sequence"/>
</dbReference>
<evidence type="ECO:0000313" key="6">
    <source>
        <dbReference type="EMBL" id="MFL0196615.1"/>
    </source>
</evidence>